<dbReference type="EMBL" id="LLXH01000311">
    <property type="protein sequence ID" value="PKC68813.1"/>
    <property type="molecule type" value="Genomic_DNA"/>
</dbReference>
<accession>A0A2N0RZS6</accession>
<dbReference type="InterPro" id="IPR032454">
    <property type="entry name" value="Histone_H2A_C"/>
</dbReference>
<proteinExistence type="predicted"/>
<gene>
    <name evidence="2" type="ORF">RhiirA1_440372</name>
</gene>
<organism evidence="2 3">
    <name type="scientific">Rhizophagus irregularis</name>
    <dbReference type="NCBI Taxonomy" id="588596"/>
    <lineage>
        <taxon>Eukaryota</taxon>
        <taxon>Fungi</taxon>
        <taxon>Fungi incertae sedis</taxon>
        <taxon>Mucoromycota</taxon>
        <taxon>Glomeromycotina</taxon>
        <taxon>Glomeromycetes</taxon>
        <taxon>Glomerales</taxon>
        <taxon>Glomeraceae</taxon>
        <taxon>Rhizophagus</taxon>
    </lineage>
</organism>
<dbReference type="Proteomes" id="UP000232688">
    <property type="component" value="Unassembled WGS sequence"/>
</dbReference>
<name>A0A2N0RZS6_9GLOM</name>
<dbReference type="VEuPathDB" id="FungiDB:RhiirFUN_023903"/>
<dbReference type="AlphaFoldDB" id="A0A2N0RZS6"/>
<feature type="domain" description="Histone H2A C-terminal" evidence="1">
    <location>
        <begin position="81"/>
        <end position="104"/>
    </location>
</feature>
<dbReference type="Pfam" id="PF16211">
    <property type="entry name" value="Histone_H2A_C"/>
    <property type="match status" value="1"/>
</dbReference>
<evidence type="ECO:0000313" key="2">
    <source>
        <dbReference type="EMBL" id="PKC68813.1"/>
    </source>
</evidence>
<sequence length="240" mass="26954">MVYEEFVSIHIQVFYFFGCENHSTEDMIDLVQKICSNCGLPNILTQDNKCADCNTYAEVKLTSGCRITEFDVVVSSKRTKIAQGGVLPNIHQNLLPKKSKKGAKWTVNIEHATLEGFKNSIRAINQTSALENDGAVLNMLNDSGKYSPKNDQALCEMLQLFVSKIISNWSFLKVCQLYGLGKSDDPSLSVFPPFTCECKDLKDEPSQVDRYPTRIHIEFCGSTPKIPRVFGKFLELFSGF</sequence>
<reference evidence="2 3" key="2">
    <citation type="submission" date="2017-10" db="EMBL/GenBank/DDBJ databases">
        <title>Genome analyses suggest a sexual origin of heterokaryosis in a supposedly ancient asexual fungus.</title>
        <authorList>
            <person name="Corradi N."/>
            <person name="Sedzielewska K."/>
            <person name="Noel J."/>
            <person name="Charron P."/>
            <person name="Farinelli L."/>
            <person name="Marton T."/>
            <person name="Kruger M."/>
            <person name="Pelin A."/>
            <person name="Brachmann A."/>
            <person name="Corradi N."/>
        </authorList>
    </citation>
    <scope>NUCLEOTIDE SEQUENCE [LARGE SCALE GENOMIC DNA]</scope>
    <source>
        <strain evidence="2 3">A1</strain>
    </source>
</reference>
<evidence type="ECO:0000313" key="3">
    <source>
        <dbReference type="Proteomes" id="UP000232688"/>
    </source>
</evidence>
<dbReference type="VEuPathDB" id="FungiDB:RhiirA1_440372"/>
<comment type="caution">
    <text evidence="2">The sequence shown here is derived from an EMBL/GenBank/DDBJ whole genome shotgun (WGS) entry which is preliminary data.</text>
</comment>
<evidence type="ECO:0000259" key="1">
    <source>
        <dbReference type="Pfam" id="PF16211"/>
    </source>
</evidence>
<protein>
    <recommendedName>
        <fullName evidence="1">Histone H2A C-terminal domain-containing protein</fullName>
    </recommendedName>
</protein>
<reference evidence="2 3" key="1">
    <citation type="submission" date="2017-10" db="EMBL/GenBank/DDBJ databases">
        <title>Extensive intraspecific genome diversity in a model arbuscular mycorrhizal fungus.</title>
        <authorList>
            <person name="Chen E.C.H."/>
            <person name="Morin E."/>
            <person name="Baudet D."/>
            <person name="Noel J."/>
            <person name="Ndikumana S."/>
            <person name="Charron P."/>
            <person name="St-Onge C."/>
            <person name="Giorgi J."/>
            <person name="Grigoriev I.V."/>
            <person name="Roux C."/>
            <person name="Martin F.M."/>
            <person name="Corradi N."/>
        </authorList>
    </citation>
    <scope>NUCLEOTIDE SEQUENCE [LARGE SCALE GENOMIC DNA]</scope>
    <source>
        <strain evidence="2 3">A1</strain>
    </source>
</reference>